<protein>
    <submittedName>
        <fullName evidence="1">Uncharacterized protein</fullName>
    </submittedName>
</protein>
<dbReference type="STRING" id="1798475.A2837_00780"/>
<evidence type="ECO:0000313" key="2">
    <source>
        <dbReference type="Proteomes" id="UP000176322"/>
    </source>
</evidence>
<dbReference type="Proteomes" id="UP000176322">
    <property type="component" value="Unassembled WGS sequence"/>
</dbReference>
<dbReference type="EMBL" id="MFKO01000002">
    <property type="protein sequence ID" value="OGG41737.1"/>
    <property type="molecule type" value="Genomic_DNA"/>
</dbReference>
<reference evidence="1 2" key="1">
    <citation type="journal article" date="2016" name="Nat. Commun.">
        <title>Thousands of microbial genomes shed light on interconnected biogeochemical processes in an aquifer system.</title>
        <authorList>
            <person name="Anantharaman K."/>
            <person name="Brown C.T."/>
            <person name="Hug L.A."/>
            <person name="Sharon I."/>
            <person name="Castelle C.J."/>
            <person name="Probst A.J."/>
            <person name="Thomas B.C."/>
            <person name="Singh A."/>
            <person name="Wilkins M.J."/>
            <person name="Karaoz U."/>
            <person name="Brodie E.L."/>
            <person name="Williams K.H."/>
            <person name="Hubbard S.S."/>
            <person name="Banfield J.F."/>
        </authorList>
    </citation>
    <scope>NUCLEOTIDE SEQUENCE [LARGE SCALE GENOMIC DNA]</scope>
</reference>
<sequence length="159" mass="17217">MKAALVVFVFLSALFSGGKTEVWKFKVNFEKLQSCEFSGPVPCILLGKDPVLLIFRPGDIIELIATDEESEVAGALVTIKEYRLDTSRLTNPAVMKDQQGSVVCAKYLQRGKTCFYSYGATNTSIIAPAGMGIVATLVYIGRTPAIGVTPTSNVEMIEE</sequence>
<accession>A0A1F6BYZ7</accession>
<name>A0A1F6BYZ7_9BACT</name>
<comment type="caution">
    <text evidence="1">The sequence shown here is derived from an EMBL/GenBank/DDBJ whole genome shotgun (WGS) entry which is preliminary data.</text>
</comment>
<evidence type="ECO:0000313" key="1">
    <source>
        <dbReference type="EMBL" id="OGG41737.1"/>
    </source>
</evidence>
<proteinExistence type="predicted"/>
<dbReference type="AlphaFoldDB" id="A0A1F6BYZ7"/>
<gene>
    <name evidence="1" type="ORF">A2837_00780</name>
</gene>
<organism evidence="1 2">
    <name type="scientific">Candidatus Kaiserbacteria bacterium RIFCSPHIGHO2_01_FULL_46_22</name>
    <dbReference type="NCBI Taxonomy" id="1798475"/>
    <lineage>
        <taxon>Bacteria</taxon>
        <taxon>Candidatus Kaiseribacteriota</taxon>
    </lineage>
</organism>